<gene>
    <name evidence="3" type="ORF">LARSCL_LOCUS15102</name>
</gene>
<dbReference type="PANTHER" id="PTHR12532:SF0">
    <property type="entry name" value="TRANSLATIONAL ACTIVATOR OF CYTOCHROME C OXIDASE 1"/>
    <property type="match status" value="1"/>
</dbReference>
<dbReference type="AlphaFoldDB" id="A0AAV2AXH3"/>
<dbReference type="EMBL" id="CAXIEN010000224">
    <property type="protein sequence ID" value="CAL1287954.1"/>
    <property type="molecule type" value="Genomic_DNA"/>
</dbReference>
<dbReference type="SUPFAM" id="SSF75625">
    <property type="entry name" value="YebC-like"/>
    <property type="match status" value="1"/>
</dbReference>
<dbReference type="InterPro" id="IPR017856">
    <property type="entry name" value="Integrase-like_N"/>
</dbReference>
<dbReference type="InterPro" id="IPR026564">
    <property type="entry name" value="Transcrip_reg_TACO1-like_dom3"/>
</dbReference>
<proteinExistence type="inferred from homology"/>
<accession>A0AAV2AXH3</accession>
<keyword evidence="4" id="KW-1185">Reference proteome</keyword>
<dbReference type="InterPro" id="IPR002876">
    <property type="entry name" value="Transcrip_reg_TACO1-like"/>
</dbReference>
<dbReference type="InterPro" id="IPR048300">
    <property type="entry name" value="TACO1_YebC-like_2nd/3rd_dom"/>
</dbReference>
<comment type="caution">
    <text evidence="3">The sequence shown here is derived from an EMBL/GenBank/DDBJ whole genome shotgun (WGS) entry which is preliminary data.</text>
</comment>
<organism evidence="3 4">
    <name type="scientific">Larinioides sclopetarius</name>
    <dbReference type="NCBI Taxonomy" id="280406"/>
    <lineage>
        <taxon>Eukaryota</taxon>
        <taxon>Metazoa</taxon>
        <taxon>Ecdysozoa</taxon>
        <taxon>Arthropoda</taxon>
        <taxon>Chelicerata</taxon>
        <taxon>Arachnida</taxon>
        <taxon>Araneae</taxon>
        <taxon>Araneomorphae</taxon>
        <taxon>Entelegynae</taxon>
        <taxon>Araneoidea</taxon>
        <taxon>Araneidae</taxon>
        <taxon>Larinioides</taxon>
    </lineage>
</organism>
<dbReference type="PANTHER" id="PTHR12532">
    <property type="entry name" value="TRANSLATIONAL ACTIVATOR OF CYTOCHROME C OXIDASE 1"/>
    <property type="match status" value="1"/>
</dbReference>
<dbReference type="Proteomes" id="UP001497382">
    <property type="component" value="Unassembled WGS sequence"/>
</dbReference>
<reference evidence="3 4" key="1">
    <citation type="submission" date="2024-04" db="EMBL/GenBank/DDBJ databases">
        <authorList>
            <person name="Rising A."/>
            <person name="Reimegard J."/>
            <person name="Sonavane S."/>
            <person name="Akerstrom W."/>
            <person name="Nylinder S."/>
            <person name="Hedman E."/>
            <person name="Kallberg Y."/>
        </authorList>
    </citation>
    <scope>NUCLEOTIDE SEQUENCE [LARGE SCALE GENOMIC DNA]</scope>
</reference>
<evidence type="ECO:0000313" key="4">
    <source>
        <dbReference type="Proteomes" id="UP001497382"/>
    </source>
</evidence>
<comment type="similarity">
    <text evidence="1">Belongs to the TACO1 family.</text>
</comment>
<evidence type="ECO:0000313" key="3">
    <source>
        <dbReference type="EMBL" id="CAL1287954.1"/>
    </source>
</evidence>
<name>A0AAV2AXH3_9ARAC</name>
<dbReference type="Gene3D" id="1.10.10.200">
    <property type="match status" value="1"/>
</dbReference>
<dbReference type="GO" id="GO:0005739">
    <property type="term" value="C:mitochondrion"/>
    <property type="evidence" value="ECO:0007669"/>
    <property type="project" value="TreeGrafter"/>
</dbReference>
<evidence type="ECO:0000259" key="2">
    <source>
        <dbReference type="Pfam" id="PF01709"/>
    </source>
</evidence>
<sequence>MSSLYLYLHFISCVLLALRKMILTRIFNLPKLVLTRSNCTIYRNISIRNNSALLLNSLIAKEMTNSRHVSNSPQPAAKSNDVKQALISFKYLRLIKRAIREFGPILEENKKLQALLEKAQKHNISSDFINFITRISVNTRTTVGLLELLLFSNCHFIVQYEDIDNSVTKHHLLTICERSDAQLIYDNIKWPKNFDQKGIISVRKDSPSLPFKNLKEAQMAIPAQSVSEEFDPEGIPFWQFHCDPSHLHKMKRDLTEKNCEIEEAFVGYIPKREIMVPNHVRNAARNLIVELNKIPTIDNVYTNIM</sequence>
<dbReference type="InterPro" id="IPR029072">
    <property type="entry name" value="YebC-like"/>
</dbReference>
<protein>
    <recommendedName>
        <fullName evidence="2">TACO1/YebC-like second and third domain-containing protein</fullName>
    </recommendedName>
</protein>
<dbReference type="Gene3D" id="3.30.70.980">
    <property type="match status" value="2"/>
</dbReference>
<dbReference type="Pfam" id="PF01709">
    <property type="entry name" value="Transcrip_reg"/>
    <property type="match status" value="1"/>
</dbReference>
<evidence type="ECO:0000256" key="1">
    <source>
        <dbReference type="ARBA" id="ARBA00008724"/>
    </source>
</evidence>
<feature type="domain" description="TACO1/YebC-like second and third" evidence="2">
    <location>
        <begin position="147"/>
        <end position="304"/>
    </location>
</feature>